<dbReference type="SUPFAM" id="SSF161098">
    <property type="entry name" value="MetI-like"/>
    <property type="match status" value="1"/>
</dbReference>
<reference evidence="13" key="1">
    <citation type="submission" date="2016-10" db="EMBL/GenBank/DDBJ databases">
        <authorList>
            <person name="Varghese N."/>
            <person name="Submissions S."/>
        </authorList>
    </citation>
    <scope>NUCLEOTIDE SEQUENCE [LARGE SCALE GENOMIC DNA]</scope>
    <source>
        <strain evidence="13">ATCC 700379</strain>
    </source>
</reference>
<protein>
    <submittedName>
        <fullName evidence="12">Peptide/nickel transport system permease protein</fullName>
    </submittedName>
</protein>
<keyword evidence="6" id="KW-0653">Protein transport</keyword>
<gene>
    <name evidence="12" type="ORF">SAMN02982927_02245</name>
</gene>
<dbReference type="Gene3D" id="1.10.3720.10">
    <property type="entry name" value="MetI-like"/>
    <property type="match status" value="1"/>
</dbReference>
<dbReference type="Pfam" id="PF12911">
    <property type="entry name" value="OppC_N"/>
    <property type="match status" value="1"/>
</dbReference>
<feature type="transmembrane region" description="Helical" evidence="10">
    <location>
        <begin position="161"/>
        <end position="179"/>
    </location>
</feature>
<dbReference type="InterPro" id="IPR025966">
    <property type="entry name" value="OppC_N"/>
</dbReference>
<evidence type="ECO:0000313" key="13">
    <source>
        <dbReference type="Proteomes" id="UP000198752"/>
    </source>
</evidence>
<evidence type="ECO:0000256" key="5">
    <source>
        <dbReference type="ARBA" id="ARBA00022856"/>
    </source>
</evidence>
<dbReference type="GO" id="GO:0015833">
    <property type="term" value="P:peptide transport"/>
    <property type="evidence" value="ECO:0007669"/>
    <property type="project" value="UniProtKB-KW"/>
</dbReference>
<feature type="transmembrane region" description="Helical" evidence="10">
    <location>
        <begin position="38"/>
        <end position="58"/>
    </location>
</feature>
<keyword evidence="5" id="KW-0571">Peptide transport</keyword>
<comment type="subcellular location">
    <subcellularLocation>
        <location evidence="1 10">Cell membrane</location>
        <topology evidence="1 10">Multi-pass membrane protein</topology>
    </subcellularLocation>
</comment>
<feature type="transmembrane region" description="Helical" evidence="10">
    <location>
        <begin position="98"/>
        <end position="126"/>
    </location>
</feature>
<name>A0A1I2TCM7_9BACL</name>
<dbReference type="InterPro" id="IPR000515">
    <property type="entry name" value="MetI-like"/>
</dbReference>
<keyword evidence="4 10" id="KW-0812">Transmembrane</keyword>
<dbReference type="AlphaFoldDB" id="A0A1I2TCM7"/>
<keyword evidence="7 10" id="KW-1133">Transmembrane helix</keyword>
<dbReference type="GO" id="GO:0015031">
    <property type="term" value="P:protein transport"/>
    <property type="evidence" value="ECO:0007669"/>
    <property type="project" value="UniProtKB-KW"/>
</dbReference>
<evidence type="ECO:0000313" key="12">
    <source>
        <dbReference type="EMBL" id="SFG62663.1"/>
    </source>
</evidence>
<dbReference type="PROSITE" id="PS50928">
    <property type="entry name" value="ABC_TM1"/>
    <property type="match status" value="1"/>
</dbReference>
<proteinExistence type="inferred from homology"/>
<dbReference type="InterPro" id="IPR035906">
    <property type="entry name" value="MetI-like_sf"/>
</dbReference>
<evidence type="ECO:0000256" key="10">
    <source>
        <dbReference type="RuleBase" id="RU363032"/>
    </source>
</evidence>
<dbReference type="InterPro" id="IPR050366">
    <property type="entry name" value="BP-dependent_transpt_permease"/>
</dbReference>
<keyword evidence="8 10" id="KW-0472">Membrane</keyword>
<feature type="transmembrane region" description="Helical" evidence="10">
    <location>
        <begin position="138"/>
        <end position="155"/>
    </location>
</feature>
<comment type="similarity">
    <text evidence="9">Belongs to the binding-protein-dependent transport system permease family. OppBC subfamily.</text>
</comment>
<evidence type="ECO:0000259" key="11">
    <source>
        <dbReference type="PROSITE" id="PS50928"/>
    </source>
</evidence>
<organism evidence="12 13">
    <name type="scientific">Sporolactobacillus nakayamae</name>
    <dbReference type="NCBI Taxonomy" id="269670"/>
    <lineage>
        <taxon>Bacteria</taxon>
        <taxon>Bacillati</taxon>
        <taxon>Bacillota</taxon>
        <taxon>Bacilli</taxon>
        <taxon>Bacillales</taxon>
        <taxon>Sporolactobacillaceae</taxon>
        <taxon>Sporolactobacillus</taxon>
    </lineage>
</organism>
<evidence type="ECO:0000256" key="2">
    <source>
        <dbReference type="ARBA" id="ARBA00022448"/>
    </source>
</evidence>
<accession>A0A1I2TCM7</accession>
<feature type="domain" description="ABC transmembrane type-1" evidence="11">
    <location>
        <begin position="100"/>
        <end position="290"/>
    </location>
</feature>
<dbReference type="Proteomes" id="UP000198752">
    <property type="component" value="Unassembled WGS sequence"/>
</dbReference>
<dbReference type="STRING" id="269670.SAMN02982927_02245"/>
<dbReference type="CDD" id="cd06261">
    <property type="entry name" value="TM_PBP2"/>
    <property type="match status" value="1"/>
</dbReference>
<dbReference type="Pfam" id="PF00528">
    <property type="entry name" value="BPD_transp_1"/>
    <property type="match status" value="1"/>
</dbReference>
<dbReference type="OrthoDB" id="2514at2"/>
<feature type="transmembrane region" description="Helical" evidence="10">
    <location>
        <begin position="271"/>
        <end position="293"/>
    </location>
</feature>
<dbReference type="RefSeq" id="WP_093672983.1">
    <property type="nucleotide sequence ID" value="NZ_FOOY01000015.1"/>
</dbReference>
<evidence type="ECO:0000256" key="1">
    <source>
        <dbReference type="ARBA" id="ARBA00004651"/>
    </source>
</evidence>
<sequence length="305" mass="33433">MTTPDTVKSVHTFTPKPYNGSSFWKAAWRSITRKTSRIIGFAIIVLFTLMAIFGPYLYSSHLPINTNAIYAPISWKYPLGTDFEGTSNLALIITGARYVLLAAALGALFTVIFGTVLGLIAGYFVGWSDSIIMRITDFFLTIPSFPLLVVLSTVWNFGHPLAMGFILGITSWGGMARAVRSQTLSLRERGFVEAARGLGLSPFHILFREILPNVSSYIGMNLLTSITGCIYAEVGLFFLGVVPFHVNNWGVMLNMAVFSAGAMSSPEALPYLLSPLLALLLLTLGIVLFLDAVDEMFNPRLREDV</sequence>
<dbReference type="GO" id="GO:0055085">
    <property type="term" value="P:transmembrane transport"/>
    <property type="evidence" value="ECO:0007669"/>
    <property type="project" value="InterPro"/>
</dbReference>
<keyword evidence="13" id="KW-1185">Reference proteome</keyword>
<feature type="transmembrane region" description="Helical" evidence="10">
    <location>
        <begin position="222"/>
        <end position="246"/>
    </location>
</feature>
<evidence type="ECO:0000256" key="3">
    <source>
        <dbReference type="ARBA" id="ARBA00022475"/>
    </source>
</evidence>
<evidence type="ECO:0000256" key="9">
    <source>
        <dbReference type="ARBA" id="ARBA00024202"/>
    </source>
</evidence>
<evidence type="ECO:0000256" key="7">
    <source>
        <dbReference type="ARBA" id="ARBA00022989"/>
    </source>
</evidence>
<dbReference type="GO" id="GO:0005886">
    <property type="term" value="C:plasma membrane"/>
    <property type="evidence" value="ECO:0007669"/>
    <property type="project" value="UniProtKB-SubCell"/>
</dbReference>
<evidence type="ECO:0000256" key="8">
    <source>
        <dbReference type="ARBA" id="ARBA00023136"/>
    </source>
</evidence>
<dbReference type="PANTHER" id="PTHR43386:SF24">
    <property type="entry name" value="OLIGOPEPTIDE TRANSPORT SYSTEM PERMEASE PROTEIN AMID"/>
    <property type="match status" value="1"/>
</dbReference>
<dbReference type="EMBL" id="FOOY01000015">
    <property type="protein sequence ID" value="SFG62663.1"/>
    <property type="molecule type" value="Genomic_DNA"/>
</dbReference>
<evidence type="ECO:0000256" key="6">
    <source>
        <dbReference type="ARBA" id="ARBA00022927"/>
    </source>
</evidence>
<keyword evidence="2 10" id="KW-0813">Transport</keyword>
<keyword evidence="3" id="KW-1003">Cell membrane</keyword>
<dbReference type="PANTHER" id="PTHR43386">
    <property type="entry name" value="OLIGOPEPTIDE TRANSPORT SYSTEM PERMEASE PROTEIN APPC"/>
    <property type="match status" value="1"/>
</dbReference>
<evidence type="ECO:0000256" key="4">
    <source>
        <dbReference type="ARBA" id="ARBA00022692"/>
    </source>
</evidence>